<organism evidence="4">
    <name type="scientific">Nippostrongylus brasiliensis</name>
    <name type="common">Rat hookworm</name>
    <dbReference type="NCBI Taxonomy" id="27835"/>
    <lineage>
        <taxon>Eukaryota</taxon>
        <taxon>Metazoa</taxon>
        <taxon>Ecdysozoa</taxon>
        <taxon>Nematoda</taxon>
        <taxon>Chromadorea</taxon>
        <taxon>Rhabditida</taxon>
        <taxon>Rhabditina</taxon>
        <taxon>Rhabditomorpha</taxon>
        <taxon>Strongyloidea</taxon>
        <taxon>Heligmosomidae</taxon>
        <taxon>Nippostrongylus</taxon>
    </lineage>
</organism>
<dbReference type="EMBL" id="UYSL01024260">
    <property type="protein sequence ID" value="VDL83269.1"/>
    <property type="molecule type" value="Genomic_DNA"/>
</dbReference>
<dbReference type="PANTHER" id="PTHR46068:SF1">
    <property type="entry name" value="TRANSPOSASE IS30-LIKE HTH DOMAIN-CONTAINING PROTEIN"/>
    <property type="match status" value="1"/>
</dbReference>
<protein>
    <submittedName>
        <fullName evidence="4">Transposase</fullName>
    </submittedName>
</protein>
<dbReference type="SUPFAM" id="SSF46689">
    <property type="entry name" value="Homeodomain-like"/>
    <property type="match status" value="1"/>
</dbReference>
<dbReference type="Proteomes" id="UP000271162">
    <property type="component" value="Unassembled WGS sequence"/>
</dbReference>
<gene>
    <name evidence="2" type="ORF">NBR_LOCUS19535</name>
</gene>
<evidence type="ECO:0000313" key="4">
    <source>
        <dbReference type="WBParaSite" id="NBR_0001953301-mRNA-1"/>
    </source>
</evidence>
<evidence type="ECO:0000313" key="2">
    <source>
        <dbReference type="EMBL" id="VDL83269.1"/>
    </source>
</evidence>
<accession>A0A0N4YQL1</accession>
<dbReference type="WBParaSite" id="NBR_0001953301-mRNA-1">
    <property type="protein sequence ID" value="NBR_0001953301-mRNA-1"/>
    <property type="gene ID" value="NBR_0001953301"/>
</dbReference>
<reference evidence="2 3" key="2">
    <citation type="submission" date="2018-11" db="EMBL/GenBank/DDBJ databases">
        <authorList>
            <consortium name="Pathogen Informatics"/>
        </authorList>
    </citation>
    <scope>NUCLEOTIDE SEQUENCE [LARGE SCALE GENOMIC DNA]</scope>
</reference>
<dbReference type="GO" id="GO:0005634">
    <property type="term" value="C:nucleus"/>
    <property type="evidence" value="ECO:0007669"/>
    <property type="project" value="UniProtKB-SubCell"/>
</dbReference>
<dbReference type="Gene3D" id="1.10.10.60">
    <property type="entry name" value="Homeodomain-like"/>
    <property type="match status" value="1"/>
</dbReference>
<evidence type="ECO:0000256" key="1">
    <source>
        <dbReference type="ARBA" id="ARBA00004123"/>
    </source>
</evidence>
<reference evidence="4" key="1">
    <citation type="submission" date="2017-02" db="UniProtKB">
        <authorList>
            <consortium name="WormBaseParasite"/>
        </authorList>
    </citation>
    <scope>IDENTIFICATION</scope>
</reference>
<name>A0A0N4YQL1_NIPBR</name>
<keyword evidence="3" id="KW-1185">Reference proteome</keyword>
<sequence length="160" mass="18401">MNGLDFPRKCAALSVSRKIVYNTTNRYKELGTLNDRPGRGRHATATSGQKVKCVCEMVRRNPKRSLRKIAKVIGNSRSSITRIVKRKKGLKFLRCQKGHILLLHMMENRQVKYTAIIQRLGEARYRDITFSDEKIFTIEAPLNRQNNRVLAKSLAETDEV</sequence>
<proteinExistence type="predicted"/>
<dbReference type="Pfam" id="PF13565">
    <property type="entry name" value="HTH_32"/>
    <property type="match status" value="1"/>
</dbReference>
<dbReference type="InterPro" id="IPR009057">
    <property type="entry name" value="Homeodomain-like_sf"/>
</dbReference>
<dbReference type="STRING" id="27835.A0A0N4YQL1"/>
<dbReference type="PANTHER" id="PTHR46068">
    <property type="entry name" value="PROTEIN CBG27172"/>
    <property type="match status" value="1"/>
</dbReference>
<dbReference type="AlphaFoldDB" id="A0A0N4YQL1"/>
<evidence type="ECO:0000313" key="3">
    <source>
        <dbReference type="Proteomes" id="UP000271162"/>
    </source>
</evidence>
<comment type="subcellular location">
    <subcellularLocation>
        <location evidence="1">Nucleus</location>
    </subcellularLocation>
</comment>